<comment type="caution">
    <text evidence="1">The sequence shown here is derived from an EMBL/GenBank/DDBJ whole genome shotgun (WGS) entry which is preliminary data.</text>
</comment>
<dbReference type="EMBL" id="JALZWP010000009">
    <property type="protein sequence ID" value="MCL1629199.1"/>
    <property type="molecule type" value="Genomic_DNA"/>
</dbReference>
<dbReference type="InterPro" id="IPR039498">
    <property type="entry name" value="NTP_transf_5"/>
</dbReference>
<proteinExistence type="predicted"/>
<evidence type="ECO:0000313" key="2">
    <source>
        <dbReference type="Proteomes" id="UP001202550"/>
    </source>
</evidence>
<reference evidence="1 2" key="1">
    <citation type="submission" date="2022-05" db="EMBL/GenBank/DDBJ databases">
        <title>Seasonal and diel survey of microbial diversity of the Tyrrhenian coast.</title>
        <authorList>
            <person name="Gattoni G."/>
            <person name="Corral P."/>
        </authorList>
    </citation>
    <scope>NUCLEOTIDE SEQUENCE [LARGE SCALE GENOMIC DNA]</scope>
    <source>
        <strain evidence="1 2">V10</strain>
    </source>
</reference>
<keyword evidence="2" id="KW-1185">Reference proteome</keyword>
<gene>
    <name evidence="1" type="ORF">M3N55_10685</name>
</gene>
<dbReference type="Proteomes" id="UP001202550">
    <property type="component" value="Unassembled WGS sequence"/>
</dbReference>
<dbReference type="Pfam" id="PF14907">
    <property type="entry name" value="NTP_transf_5"/>
    <property type="match status" value="1"/>
</dbReference>
<organism evidence="1 2">
    <name type="scientific">Roseinatronobacter domitianus</name>
    <dbReference type="NCBI Taxonomy" id="2940293"/>
    <lineage>
        <taxon>Bacteria</taxon>
        <taxon>Pseudomonadati</taxon>
        <taxon>Pseudomonadota</taxon>
        <taxon>Alphaproteobacteria</taxon>
        <taxon>Rhodobacterales</taxon>
        <taxon>Paracoccaceae</taxon>
        <taxon>Roseinatronobacter</taxon>
    </lineage>
</organism>
<dbReference type="RefSeq" id="WP_249058705.1">
    <property type="nucleotide sequence ID" value="NZ_JALZWP010000009.1"/>
</dbReference>
<protein>
    <submittedName>
        <fullName evidence="1">Nucleotidyltransferase family protein</fullName>
    </submittedName>
</protein>
<sequence>MPLDTHADFVPERFLLDLLSERLAQPCPAVSDAHWKQIVTLARQQRVLPYLESALHKAGLALPPAQAIAPAIRRKWQMRALALQAEAMRVHTLLQDAGIEHLFLKGIVLAAQAYPSPTLRPMRDLDLLVRPSDLARARAILAQAGGELHSMAHKPAHAPVEGAKHATPVWSPRQVVSVELHGHLAEPFPGLNLTAFAQFELTIWERATSVQIGGQTLPCLAPEDMCLHLVMHGLYDHELNNGPVFVIDLLHLLRAHALQAPVLKQRARDLGIADGLSLSLSLLPSDLVAAQGLRSDGPGLPRDMAAALLFQDGRYRTDLRLAADLAERGTFSSLRLILTRVFAPRHTMLDRWHRENGQDTPAPATPMLWVWFLNTRRRQMRAAQGKSDNEAAPFPATLQAHLLDLRALRSGRK</sequence>
<dbReference type="Gene3D" id="3.30.460.40">
    <property type="match status" value="1"/>
</dbReference>
<evidence type="ECO:0000313" key="1">
    <source>
        <dbReference type="EMBL" id="MCL1629199.1"/>
    </source>
</evidence>
<accession>A0ABT0M2Y1</accession>
<name>A0ABT0M2Y1_9RHOB</name>